<keyword evidence="3" id="KW-1185">Reference proteome</keyword>
<feature type="compositionally biased region" description="Gly residues" evidence="1">
    <location>
        <begin position="1"/>
        <end position="20"/>
    </location>
</feature>
<evidence type="ECO:0000313" key="3">
    <source>
        <dbReference type="Proteomes" id="UP000002320"/>
    </source>
</evidence>
<protein>
    <submittedName>
        <fullName evidence="2">Uncharacterized protein</fullName>
    </submittedName>
</protein>
<proteinExistence type="predicted"/>
<dbReference type="AlphaFoldDB" id="A0A1S4KFM5"/>
<accession>A0A1S4KFM5</accession>
<dbReference type="VEuPathDB" id="VectorBase:CPIJ019266"/>
<reference evidence="2" key="1">
    <citation type="submission" date="2020-05" db="UniProtKB">
        <authorList>
            <consortium name="EnsemblMetazoa"/>
        </authorList>
    </citation>
    <scope>IDENTIFICATION</scope>
    <source>
        <strain evidence="2">JHB</strain>
    </source>
</reference>
<organism evidence="2 3">
    <name type="scientific">Culex quinquefasciatus</name>
    <name type="common">Southern house mosquito</name>
    <name type="synonym">Culex pungens</name>
    <dbReference type="NCBI Taxonomy" id="7176"/>
    <lineage>
        <taxon>Eukaryota</taxon>
        <taxon>Metazoa</taxon>
        <taxon>Ecdysozoa</taxon>
        <taxon>Arthropoda</taxon>
        <taxon>Hexapoda</taxon>
        <taxon>Insecta</taxon>
        <taxon>Pterygota</taxon>
        <taxon>Neoptera</taxon>
        <taxon>Endopterygota</taxon>
        <taxon>Diptera</taxon>
        <taxon>Nematocera</taxon>
        <taxon>Culicoidea</taxon>
        <taxon>Culicidae</taxon>
        <taxon>Culicinae</taxon>
        <taxon>Culicini</taxon>
        <taxon>Culex</taxon>
        <taxon>Culex</taxon>
    </lineage>
</organism>
<feature type="region of interest" description="Disordered" evidence="1">
    <location>
        <begin position="1"/>
        <end position="65"/>
    </location>
</feature>
<name>A0A1S4KFM5_CULQU</name>
<evidence type="ECO:0000313" key="2">
    <source>
        <dbReference type="EnsemblMetazoa" id="CPIJ019266-PA"/>
    </source>
</evidence>
<evidence type="ECO:0000256" key="1">
    <source>
        <dbReference type="SAM" id="MobiDB-lite"/>
    </source>
</evidence>
<dbReference type="EnsemblMetazoa" id="CPIJ019266-RA">
    <property type="protein sequence ID" value="CPIJ019266-PA"/>
    <property type="gene ID" value="CPIJ019266"/>
</dbReference>
<sequence length="83" mass="8266">MAPGNGAGAPEGGGGGGGSGPPSRTPSIMDSPTLARVERARLRQEAAAAAANGGGGSQPHLREDSLERVLLDPKVIRGLIELK</sequence>
<dbReference type="Proteomes" id="UP000002320">
    <property type="component" value="Unassembled WGS sequence"/>
</dbReference>
<dbReference type="InParanoid" id="A0A1S4KFM5"/>